<dbReference type="SUPFAM" id="SSF49452">
    <property type="entry name" value="Starch-binding domain-like"/>
    <property type="match status" value="2"/>
</dbReference>
<evidence type="ECO:0000256" key="2">
    <source>
        <dbReference type="SAM" id="MobiDB-lite"/>
    </source>
</evidence>
<sequence>MATHVLLLAFLTAGWPAGSGTTAFPLLRVPLGPRACAMGEAYTGLADDVNALFWNPAGLGQVAASQLAFSHQEWFADIRDEHLGLVLPVGSGSLGVGLVFSTTSGIEVRDPESGDHTETSAHSGYAALGYGLMLNDRLHVGISAKGLYDDLIEQTGAGVCFDAGVLLRAERFRLGCAARNLGWGMRYGQDNIALPMGLHVGASYALRRLNVVADISASVDRLPDAHLGFEYPLYDIFMARAGCRLGPQDWRTLSWTSALTTGFGINLGRFALDYAFVPYGRLGLTHRLSLRTTLPGQQFGRVRIQVRELGTGAPVVATFLLEGSQQGNSYTEPDGTFTIEGVEPGWLKVTASAERFYPQTESVLVEPRRTHTLRIVVSRSGYGALWGVVYSADRRRPLSARIEYSGPESGSLTTTEKEGSFTLRKLRAGAYRLEIVPADTTYLAQSETLTVTPGQLTSRTLFCSPRSGFPTAPAPNDGEPRREDGEPEGN</sequence>
<name>A0A7C4GGE9_UNCW3</name>
<proteinExistence type="inferred from homology"/>
<evidence type="ECO:0000313" key="4">
    <source>
        <dbReference type="EMBL" id="HGK28215.1"/>
    </source>
</evidence>
<feature type="signal peptide" evidence="3">
    <location>
        <begin position="1"/>
        <end position="17"/>
    </location>
</feature>
<organism evidence="4">
    <name type="scientific">candidate division WOR-3 bacterium</name>
    <dbReference type="NCBI Taxonomy" id="2052148"/>
    <lineage>
        <taxon>Bacteria</taxon>
        <taxon>Bacteria division WOR-3</taxon>
    </lineage>
</organism>
<dbReference type="InterPro" id="IPR013784">
    <property type="entry name" value="Carb-bd-like_fold"/>
</dbReference>
<dbReference type="InterPro" id="IPR005362">
    <property type="entry name" value="UPF0164"/>
</dbReference>
<dbReference type="Gene3D" id="2.60.40.1120">
    <property type="entry name" value="Carboxypeptidase-like, regulatory domain"/>
    <property type="match status" value="2"/>
</dbReference>
<comment type="similarity">
    <text evidence="1">Belongs to the UPF0164 family.</text>
</comment>
<gene>
    <name evidence="4" type="ORF">ENS41_04595</name>
</gene>
<comment type="caution">
    <text evidence="4">The sequence shown here is derived from an EMBL/GenBank/DDBJ whole genome shotgun (WGS) entry which is preliminary data.</text>
</comment>
<dbReference type="GO" id="GO:0030246">
    <property type="term" value="F:carbohydrate binding"/>
    <property type="evidence" value="ECO:0007669"/>
    <property type="project" value="InterPro"/>
</dbReference>
<dbReference type="EMBL" id="DSUT01000093">
    <property type="protein sequence ID" value="HGK28215.1"/>
    <property type="molecule type" value="Genomic_DNA"/>
</dbReference>
<feature type="region of interest" description="Disordered" evidence="2">
    <location>
        <begin position="462"/>
        <end position="490"/>
    </location>
</feature>
<dbReference type="AlphaFoldDB" id="A0A7C4GGE9"/>
<dbReference type="Gene3D" id="2.40.160.60">
    <property type="entry name" value="Outer membrane protein transport protein (OMPP1/FadL/TodX)"/>
    <property type="match status" value="1"/>
</dbReference>
<dbReference type="NCBIfam" id="NF033709">
    <property type="entry name" value="PorV_fam"/>
    <property type="match status" value="1"/>
</dbReference>
<feature type="chain" id="PRO_5028069391" evidence="3">
    <location>
        <begin position="18"/>
        <end position="490"/>
    </location>
</feature>
<accession>A0A7C4GGE9</accession>
<reference evidence="4" key="1">
    <citation type="journal article" date="2020" name="mSystems">
        <title>Genome- and Community-Level Interaction Insights into Carbon Utilization and Element Cycling Functions of Hydrothermarchaeota in Hydrothermal Sediment.</title>
        <authorList>
            <person name="Zhou Z."/>
            <person name="Liu Y."/>
            <person name="Xu W."/>
            <person name="Pan J."/>
            <person name="Luo Z.H."/>
            <person name="Li M."/>
        </authorList>
    </citation>
    <scope>NUCLEOTIDE SEQUENCE [LARGE SCALE GENOMIC DNA]</scope>
    <source>
        <strain evidence="4">SpSt-488</strain>
    </source>
</reference>
<dbReference type="Pfam" id="PF13620">
    <property type="entry name" value="CarboxypepD_reg"/>
    <property type="match status" value="1"/>
</dbReference>
<keyword evidence="3" id="KW-0732">Signal</keyword>
<evidence type="ECO:0000256" key="3">
    <source>
        <dbReference type="SAM" id="SignalP"/>
    </source>
</evidence>
<evidence type="ECO:0000256" key="1">
    <source>
        <dbReference type="ARBA" id="ARBA00005846"/>
    </source>
</evidence>
<protein>
    <submittedName>
        <fullName evidence="4">PorV/PorQ family protein</fullName>
    </submittedName>
</protein>
<dbReference type="Pfam" id="PF03687">
    <property type="entry name" value="UPF0164"/>
    <property type="match status" value="1"/>
</dbReference>
<dbReference type="SUPFAM" id="SSF56935">
    <property type="entry name" value="Porins"/>
    <property type="match status" value="1"/>
</dbReference>